<reference evidence="4" key="1">
    <citation type="submission" date="2017-05" db="EMBL/GenBank/DDBJ databases">
        <authorList>
            <person name="Lin X."/>
        </authorList>
    </citation>
    <scope>NUCLEOTIDE SEQUENCE [LARGE SCALE GENOMIC DNA]</scope>
    <source>
        <strain evidence="4">JLT2012</strain>
    </source>
</reference>
<comment type="caution">
    <text evidence="3">The sequence shown here is derived from an EMBL/GenBank/DDBJ whole genome shotgun (WGS) entry which is preliminary data.</text>
</comment>
<proteinExistence type="predicted"/>
<evidence type="ECO:0000313" key="4">
    <source>
        <dbReference type="Proteomes" id="UP000198462"/>
    </source>
</evidence>
<dbReference type="PANTHER" id="PTHR30535:SF34">
    <property type="entry name" value="MOLYBDATE-BINDING PROTEIN MOLA"/>
    <property type="match status" value="1"/>
</dbReference>
<feature type="chain" id="PRO_5012510518" evidence="1">
    <location>
        <begin position="24"/>
        <end position="280"/>
    </location>
</feature>
<dbReference type="Pfam" id="PF01497">
    <property type="entry name" value="Peripla_BP_2"/>
    <property type="match status" value="1"/>
</dbReference>
<gene>
    <name evidence="3" type="ORF">B5C34_00530</name>
</gene>
<dbReference type="InterPro" id="IPR050902">
    <property type="entry name" value="ABC_Transporter_SBP"/>
</dbReference>
<dbReference type="GO" id="GO:0071281">
    <property type="term" value="P:cellular response to iron ion"/>
    <property type="evidence" value="ECO:0007669"/>
    <property type="project" value="TreeGrafter"/>
</dbReference>
<dbReference type="PANTHER" id="PTHR30535">
    <property type="entry name" value="VITAMIN B12-BINDING PROTEIN"/>
    <property type="match status" value="1"/>
</dbReference>
<dbReference type="PROSITE" id="PS50983">
    <property type="entry name" value="FE_B12_PBP"/>
    <property type="match status" value="1"/>
</dbReference>
<accession>A0A219B1U0</accession>
<name>A0A219B1U0_9SPHN</name>
<evidence type="ECO:0000313" key="3">
    <source>
        <dbReference type="EMBL" id="OWV32086.1"/>
    </source>
</evidence>
<feature type="signal peptide" evidence="1">
    <location>
        <begin position="1"/>
        <end position="23"/>
    </location>
</feature>
<organism evidence="3 4">
    <name type="scientific">Pacificimonas flava</name>
    <dbReference type="NCBI Taxonomy" id="1234595"/>
    <lineage>
        <taxon>Bacteria</taxon>
        <taxon>Pseudomonadati</taxon>
        <taxon>Pseudomonadota</taxon>
        <taxon>Alphaproteobacteria</taxon>
        <taxon>Sphingomonadales</taxon>
        <taxon>Sphingosinicellaceae</taxon>
        <taxon>Pacificimonas</taxon>
    </lineage>
</organism>
<dbReference type="Gene3D" id="3.40.50.1980">
    <property type="entry name" value="Nitrogenase molybdenum iron protein domain"/>
    <property type="match status" value="2"/>
</dbReference>
<protein>
    <submittedName>
        <fullName evidence="3">Iron ABC transporter</fullName>
    </submittedName>
</protein>
<dbReference type="AlphaFoldDB" id="A0A219B1U0"/>
<dbReference type="EMBL" id="NFZT01000001">
    <property type="protein sequence ID" value="OWV32086.1"/>
    <property type="molecule type" value="Genomic_DNA"/>
</dbReference>
<keyword evidence="1" id="KW-0732">Signal</keyword>
<dbReference type="InterPro" id="IPR002491">
    <property type="entry name" value="ABC_transptr_periplasmic_BD"/>
</dbReference>
<evidence type="ECO:0000256" key="1">
    <source>
        <dbReference type="SAM" id="SignalP"/>
    </source>
</evidence>
<sequence>MPTARLILLLCACAAAAFGAARAAAAPERILSLNLCADQYLLALADPSQIAALTSFATDPHMSAAAGQAEAFASTGGSIEEVLAIRPDLVIATPFSRAERGRLMQKFGVETVSLQPANSFLEVEDRIREVGQLVGRSARAELLVADMRASLAALPRNPGQDRTAAYYQRRGYLTGGETLVDDLMQRAGLRNLATELGRPALSRLSLEEIALARPDFLIVEEATLDAPDRGAAMLRHPLLEDIPRLVLPQAWTVCGGPAYVRAAAALAEQLRRADADPPVR</sequence>
<dbReference type="Proteomes" id="UP000198462">
    <property type="component" value="Unassembled WGS sequence"/>
</dbReference>
<dbReference type="SUPFAM" id="SSF53807">
    <property type="entry name" value="Helical backbone' metal receptor"/>
    <property type="match status" value="1"/>
</dbReference>
<dbReference type="OrthoDB" id="1632039at2"/>
<evidence type="ECO:0000259" key="2">
    <source>
        <dbReference type="PROSITE" id="PS50983"/>
    </source>
</evidence>
<feature type="domain" description="Fe/B12 periplasmic-binding" evidence="2">
    <location>
        <begin position="29"/>
        <end position="280"/>
    </location>
</feature>
<dbReference type="RefSeq" id="WP_088710884.1">
    <property type="nucleotide sequence ID" value="NZ_NFZT01000001.1"/>
</dbReference>
<keyword evidence="4" id="KW-1185">Reference proteome</keyword>